<dbReference type="SMART" id="SM00849">
    <property type="entry name" value="Lactamase_B"/>
    <property type="match status" value="1"/>
</dbReference>
<gene>
    <name evidence="2" type="ORF">ABOD76_02820</name>
</gene>
<keyword evidence="2" id="KW-0614">Plasmid</keyword>
<dbReference type="SUPFAM" id="SSF56281">
    <property type="entry name" value="Metallo-hydrolase/oxidoreductase"/>
    <property type="match status" value="1"/>
</dbReference>
<reference evidence="2" key="1">
    <citation type="submission" date="2024-06" db="EMBL/GenBank/DDBJ databases">
        <title>Draft Genome Sequence of Deinococcus sonorensis Type Strain KR-87, a Biofilm Producing Representative of the Genus Deinococcus.</title>
        <authorList>
            <person name="Boren L.S."/>
            <person name="Grosso R.A."/>
            <person name="Hugenberg-Cox A.N."/>
            <person name="Hill J.T.E."/>
            <person name="Albert C.M."/>
            <person name="Tuohy J.M."/>
        </authorList>
    </citation>
    <scope>NUCLEOTIDE SEQUENCE</scope>
    <source>
        <strain evidence="2">KR-87</strain>
        <plasmid evidence="2">pDson01</plasmid>
    </source>
</reference>
<sequence>MQPSPRLTTPSTLQPYICATCGTQHAPTARPPLRCIVCEDDRQYVGWGGQAWTTLDALRASHRLHVREEEPGLHSVNVTPSLMIGQRALLVQGHSGNVLWDCLPLIDDAGVAVVAALGGLSAIAISHPHYYGVMVEWAHAFGVPIYLHAADRAWVCRPDRAVRFWDGASLRLGPDVTLLHCAGHFEGGALLHWAGGAAGQGALLTGDLINVVMDRRWVSFMYSFPNLIPLGARAVRRIVAATQALPFERLYAAWDGKVVRQDAQAAVRRSAERYLAALDAS</sequence>
<dbReference type="InterPro" id="IPR036866">
    <property type="entry name" value="RibonucZ/Hydroxyglut_hydro"/>
</dbReference>
<dbReference type="KEGG" id="dsc:ABOD76_02820"/>
<proteinExistence type="predicted"/>
<protein>
    <submittedName>
        <fullName evidence="2">MBL fold metallo-hydrolase</fullName>
    </submittedName>
</protein>
<evidence type="ECO:0000259" key="1">
    <source>
        <dbReference type="SMART" id="SM00849"/>
    </source>
</evidence>
<dbReference type="PANTHER" id="PTHR36839:SF1">
    <property type="entry name" value="METALLO-BETA-LACTAMASE FAMILY PROTEIN (AFU_ORTHOLOGUE AFUA_5G12770)"/>
    <property type="match status" value="1"/>
</dbReference>
<dbReference type="RefSeq" id="WP_350241258.1">
    <property type="nucleotide sequence ID" value="NZ_CP158297.1"/>
</dbReference>
<dbReference type="PANTHER" id="PTHR36839">
    <property type="entry name" value="METALLO-BETA-LACTAMASE FAMILY PROTEIN (AFU_ORTHOLOGUE AFUA_5G12770)"/>
    <property type="match status" value="1"/>
</dbReference>
<dbReference type="Gene3D" id="3.60.15.10">
    <property type="entry name" value="Ribonuclease Z/Hydroxyacylglutathione hydrolase-like"/>
    <property type="match status" value="1"/>
</dbReference>
<dbReference type="EMBL" id="CP158297">
    <property type="protein sequence ID" value="XBV83636.1"/>
    <property type="molecule type" value="Genomic_DNA"/>
</dbReference>
<geneLocation type="plasmid" evidence="2">
    <name>pDson01</name>
</geneLocation>
<evidence type="ECO:0000313" key="2">
    <source>
        <dbReference type="EMBL" id="XBV83636.1"/>
    </source>
</evidence>
<dbReference type="InterPro" id="IPR001279">
    <property type="entry name" value="Metallo-B-lactamas"/>
</dbReference>
<name>A0AAU7U5N8_9DEIO</name>
<feature type="domain" description="Metallo-beta-lactamase" evidence="1">
    <location>
        <begin position="85"/>
        <end position="254"/>
    </location>
</feature>
<organism evidence="2">
    <name type="scientific">Deinococcus sonorensis KR-87</name>
    <dbReference type="NCBI Taxonomy" id="694439"/>
    <lineage>
        <taxon>Bacteria</taxon>
        <taxon>Thermotogati</taxon>
        <taxon>Deinococcota</taxon>
        <taxon>Deinococci</taxon>
        <taxon>Deinococcales</taxon>
        <taxon>Deinococcaceae</taxon>
        <taxon>Deinococcus</taxon>
    </lineage>
</organism>
<accession>A0AAU7U5N8</accession>
<dbReference type="AlphaFoldDB" id="A0AAU7U5N8"/>